<gene>
    <name evidence="2" type="ORF">FISHEDRAFT_75576</name>
</gene>
<organism evidence="2 3">
    <name type="scientific">Fistulina hepatica ATCC 64428</name>
    <dbReference type="NCBI Taxonomy" id="1128425"/>
    <lineage>
        <taxon>Eukaryota</taxon>
        <taxon>Fungi</taxon>
        <taxon>Dikarya</taxon>
        <taxon>Basidiomycota</taxon>
        <taxon>Agaricomycotina</taxon>
        <taxon>Agaricomycetes</taxon>
        <taxon>Agaricomycetidae</taxon>
        <taxon>Agaricales</taxon>
        <taxon>Fistulinaceae</taxon>
        <taxon>Fistulina</taxon>
    </lineage>
</organism>
<name>A0A0D7A7Y4_9AGAR</name>
<dbReference type="AlphaFoldDB" id="A0A0D7A7Y4"/>
<feature type="region of interest" description="Disordered" evidence="1">
    <location>
        <begin position="50"/>
        <end position="74"/>
    </location>
</feature>
<evidence type="ECO:0000313" key="3">
    <source>
        <dbReference type="Proteomes" id="UP000054144"/>
    </source>
</evidence>
<protein>
    <submittedName>
        <fullName evidence="2">Uncharacterized protein</fullName>
    </submittedName>
</protein>
<reference evidence="2 3" key="1">
    <citation type="journal article" date="2015" name="Fungal Genet. Biol.">
        <title>Evolution of novel wood decay mechanisms in Agaricales revealed by the genome sequences of Fistulina hepatica and Cylindrobasidium torrendii.</title>
        <authorList>
            <person name="Floudas D."/>
            <person name="Held B.W."/>
            <person name="Riley R."/>
            <person name="Nagy L.G."/>
            <person name="Koehler G."/>
            <person name="Ransdell A.S."/>
            <person name="Younus H."/>
            <person name="Chow J."/>
            <person name="Chiniquy J."/>
            <person name="Lipzen A."/>
            <person name="Tritt A."/>
            <person name="Sun H."/>
            <person name="Haridas S."/>
            <person name="LaButti K."/>
            <person name="Ohm R.A."/>
            <person name="Kues U."/>
            <person name="Blanchette R.A."/>
            <person name="Grigoriev I.V."/>
            <person name="Minto R.E."/>
            <person name="Hibbett D.S."/>
        </authorList>
    </citation>
    <scope>NUCLEOTIDE SEQUENCE [LARGE SCALE GENOMIC DNA]</scope>
    <source>
        <strain evidence="2 3">ATCC 64428</strain>
    </source>
</reference>
<keyword evidence="3" id="KW-1185">Reference proteome</keyword>
<sequence>MITLSSTSVELTDSATGCRPPAPPLSGYFQCSPSACLSISGAAASASVALSNGQPHGAPSGENKGSSKPEPLSHMLRHNDRSVHNYMLCARALLTVSTSSSAIVFNSRTVPSKSRASMCHPDTLRAGGFVLSLSSLDRSAIAHIPLLVSGHAGDPLTASRPVVLHDGVHEHAHVPESQRSHWMSFSQRCLGRA</sequence>
<accession>A0A0D7A7Y4</accession>
<dbReference type="EMBL" id="KN882029">
    <property type="protein sequence ID" value="KIY46484.1"/>
    <property type="molecule type" value="Genomic_DNA"/>
</dbReference>
<dbReference type="Proteomes" id="UP000054144">
    <property type="component" value="Unassembled WGS sequence"/>
</dbReference>
<evidence type="ECO:0000313" key="2">
    <source>
        <dbReference type="EMBL" id="KIY46484.1"/>
    </source>
</evidence>
<proteinExistence type="predicted"/>
<evidence type="ECO:0000256" key="1">
    <source>
        <dbReference type="SAM" id="MobiDB-lite"/>
    </source>
</evidence>